<evidence type="ECO:0008006" key="3">
    <source>
        <dbReference type="Google" id="ProtNLM"/>
    </source>
</evidence>
<dbReference type="Proteomes" id="UP000070520">
    <property type="component" value="Unassembled WGS sequence"/>
</dbReference>
<comment type="caution">
    <text evidence="1">The sequence shown here is derived from an EMBL/GenBank/DDBJ whole genome shotgun (WGS) entry which is preliminary data.</text>
</comment>
<name>A0A133UZI7_9EURY</name>
<dbReference type="Pfam" id="PF13238">
    <property type="entry name" value="AAA_18"/>
    <property type="match status" value="1"/>
</dbReference>
<accession>A0A133UZI7</accession>
<dbReference type="InterPro" id="IPR027417">
    <property type="entry name" value="P-loop_NTPase"/>
</dbReference>
<keyword evidence="2" id="KW-1185">Reference proteome</keyword>
<organism evidence="1 2">
    <name type="scientific">candidate division MSBL1 archaeon SCGC-AAA261C02</name>
    <dbReference type="NCBI Taxonomy" id="1698272"/>
    <lineage>
        <taxon>Archaea</taxon>
        <taxon>Methanobacteriati</taxon>
        <taxon>Methanobacteriota</taxon>
        <taxon>candidate division MSBL1</taxon>
    </lineage>
</organism>
<sequence>MPNVFLIGRPGCGKSVVYRILKEELREEGYEGDLKRIDDFPILKKIFEEDTEHERHRPAEEGEGVEVIDDTVWDDLSKSLSEQAEELQSPDKLLFIEFSRDNYVRAFKHFSPEVLEDSIIVYIDCPFEICWERNVKRWEKEEGLDAHLVSKEEMRKTYAKDDHEELPKHVDVPVLYVKNDYSGLDKLRGELRKVVKNLKKQYFD</sequence>
<protein>
    <recommendedName>
        <fullName evidence="3">NadR/Ttd14 AAA domain-containing protein</fullName>
    </recommendedName>
</protein>
<dbReference type="EMBL" id="LHXW01000033">
    <property type="protein sequence ID" value="KXA99616.1"/>
    <property type="molecule type" value="Genomic_DNA"/>
</dbReference>
<reference evidence="1 2" key="1">
    <citation type="journal article" date="2016" name="Sci. Rep.">
        <title>Metabolic traits of an uncultured archaeal lineage -MSBL1- from brine pools of the Red Sea.</title>
        <authorList>
            <person name="Mwirichia R."/>
            <person name="Alam I."/>
            <person name="Rashid M."/>
            <person name="Vinu M."/>
            <person name="Ba-Alawi W."/>
            <person name="Anthony Kamau A."/>
            <person name="Kamanda Ngugi D."/>
            <person name="Goker M."/>
            <person name="Klenk H.P."/>
            <person name="Bajic V."/>
            <person name="Stingl U."/>
        </authorList>
    </citation>
    <scope>NUCLEOTIDE SEQUENCE [LARGE SCALE GENOMIC DNA]</scope>
    <source>
        <strain evidence="1">SCGC-AAA261C02</strain>
    </source>
</reference>
<gene>
    <name evidence="1" type="ORF">AKJ42_02865</name>
</gene>
<dbReference type="AlphaFoldDB" id="A0A133UZI7"/>
<dbReference type="Gene3D" id="3.40.50.300">
    <property type="entry name" value="P-loop containing nucleotide triphosphate hydrolases"/>
    <property type="match status" value="1"/>
</dbReference>
<dbReference type="SUPFAM" id="SSF52540">
    <property type="entry name" value="P-loop containing nucleoside triphosphate hydrolases"/>
    <property type="match status" value="1"/>
</dbReference>
<evidence type="ECO:0000313" key="2">
    <source>
        <dbReference type="Proteomes" id="UP000070520"/>
    </source>
</evidence>
<proteinExistence type="predicted"/>
<evidence type="ECO:0000313" key="1">
    <source>
        <dbReference type="EMBL" id="KXA99616.1"/>
    </source>
</evidence>